<dbReference type="AlphaFoldDB" id="A0AAV4BMA7"/>
<feature type="region of interest" description="Disordered" evidence="1">
    <location>
        <begin position="78"/>
        <end position="98"/>
    </location>
</feature>
<proteinExistence type="predicted"/>
<gene>
    <name evidence="3" type="ORF">PoB_004703700</name>
</gene>
<organism evidence="3 4">
    <name type="scientific">Plakobranchus ocellatus</name>
    <dbReference type="NCBI Taxonomy" id="259542"/>
    <lineage>
        <taxon>Eukaryota</taxon>
        <taxon>Metazoa</taxon>
        <taxon>Spiralia</taxon>
        <taxon>Lophotrochozoa</taxon>
        <taxon>Mollusca</taxon>
        <taxon>Gastropoda</taxon>
        <taxon>Heterobranchia</taxon>
        <taxon>Euthyneura</taxon>
        <taxon>Panpulmonata</taxon>
        <taxon>Sacoglossa</taxon>
        <taxon>Placobranchoidea</taxon>
        <taxon>Plakobranchidae</taxon>
        <taxon>Plakobranchus</taxon>
    </lineage>
</organism>
<feature type="domain" description="Reverse transcriptase/retrotransposon-derived protein RNase H-like" evidence="2">
    <location>
        <begin position="26"/>
        <end position="96"/>
    </location>
</feature>
<keyword evidence="4" id="KW-1185">Reference proteome</keyword>
<sequence length="98" mass="10643">MVVVPKTNETPSEEGFCMVVGIISSRSFHKRQELLSSTPILAHYSPSRETIIAADASNQGLGTVLLQSSRGWDSQASELYTPHTKPAEIVEKEDLAAT</sequence>
<dbReference type="Proteomes" id="UP000735302">
    <property type="component" value="Unassembled WGS sequence"/>
</dbReference>
<dbReference type="InterPro" id="IPR043502">
    <property type="entry name" value="DNA/RNA_pol_sf"/>
</dbReference>
<evidence type="ECO:0000259" key="2">
    <source>
        <dbReference type="Pfam" id="PF17919"/>
    </source>
</evidence>
<protein>
    <submittedName>
        <fullName evidence="3">Pol polyprotein</fullName>
    </submittedName>
</protein>
<accession>A0AAV4BMA7</accession>
<comment type="caution">
    <text evidence="3">The sequence shown here is derived from an EMBL/GenBank/DDBJ whole genome shotgun (WGS) entry which is preliminary data.</text>
</comment>
<feature type="compositionally biased region" description="Basic and acidic residues" evidence="1">
    <location>
        <begin position="85"/>
        <end position="98"/>
    </location>
</feature>
<evidence type="ECO:0000313" key="4">
    <source>
        <dbReference type="Proteomes" id="UP000735302"/>
    </source>
</evidence>
<dbReference type="SUPFAM" id="SSF56672">
    <property type="entry name" value="DNA/RNA polymerases"/>
    <property type="match status" value="1"/>
</dbReference>
<reference evidence="3 4" key="1">
    <citation type="journal article" date="2021" name="Elife">
        <title>Chloroplast acquisition without the gene transfer in kleptoplastic sea slugs, Plakobranchus ocellatus.</title>
        <authorList>
            <person name="Maeda T."/>
            <person name="Takahashi S."/>
            <person name="Yoshida T."/>
            <person name="Shimamura S."/>
            <person name="Takaki Y."/>
            <person name="Nagai Y."/>
            <person name="Toyoda A."/>
            <person name="Suzuki Y."/>
            <person name="Arimoto A."/>
            <person name="Ishii H."/>
            <person name="Satoh N."/>
            <person name="Nishiyama T."/>
            <person name="Hasebe M."/>
            <person name="Maruyama T."/>
            <person name="Minagawa J."/>
            <person name="Obokata J."/>
            <person name="Shigenobu S."/>
        </authorList>
    </citation>
    <scope>NUCLEOTIDE SEQUENCE [LARGE SCALE GENOMIC DNA]</scope>
</reference>
<evidence type="ECO:0000256" key="1">
    <source>
        <dbReference type="SAM" id="MobiDB-lite"/>
    </source>
</evidence>
<evidence type="ECO:0000313" key="3">
    <source>
        <dbReference type="EMBL" id="GFO20532.1"/>
    </source>
</evidence>
<dbReference type="InterPro" id="IPR041577">
    <property type="entry name" value="RT_RNaseH_2"/>
</dbReference>
<name>A0AAV4BMA7_9GAST</name>
<dbReference type="EMBL" id="BLXT01005178">
    <property type="protein sequence ID" value="GFO20532.1"/>
    <property type="molecule type" value="Genomic_DNA"/>
</dbReference>
<dbReference type="Pfam" id="PF17919">
    <property type="entry name" value="RT_RNaseH_2"/>
    <property type="match status" value="1"/>
</dbReference>